<comment type="caution">
    <text evidence="2">The sequence shown here is derived from an EMBL/GenBank/DDBJ whole genome shotgun (WGS) entry which is preliminary data.</text>
</comment>
<proteinExistence type="predicted"/>
<gene>
    <name evidence="2" type="ORF">S03H2_23903</name>
</gene>
<name>X1FLY3_9ZZZZ</name>
<evidence type="ECO:0000256" key="1">
    <source>
        <dbReference type="SAM" id="Coils"/>
    </source>
</evidence>
<feature type="non-terminal residue" evidence="2">
    <location>
        <position position="189"/>
    </location>
</feature>
<dbReference type="EMBL" id="BARU01013149">
    <property type="protein sequence ID" value="GAH33505.1"/>
    <property type="molecule type" value="Genomic_DNA"/>
</dbReference>
<sequence length="189" mass="21181">MATNQEIIEQQRKAIQKAQQQAQQAAARTQFSKVQLLQKQQGLASRAQRQATARLRKQTSQKQLAQIAEAKKKFEADVTRYEAQQKTLKAQQAQQGRFQDILDRIARGRPIPPGTTPQEVARAEKILEPYASRSVGELDISKLQAQGYTPVYSQGGATQQQIDDLRRQGLDVFDPKVLKQLSAPQLTGM</sequence>
<feature type="coiled-coil region" evidence="1">
    <location>
        <begin position="64"/>
        <end position="91"/>
    </location>
</feature>
<dbReference type="AlphaFoldDB" id="X1FLY3"/>
<keyword evidence="1" id="KW-0175">Coiled coil</keyword>
<feature type="coiled-coil region" evidence="1">
    <location>
        <begin position="1"/>
        <end position="28"/>
    </location>
</feature>
<reference evidence="2" key="1">
    <citation type="journal article" date="2014" name="Front. Microbiol.">
        <title>High frequency of phylogenetically diverse reductive dehalogenase-homologous genes in deep subseafloor sedimentary metagenomes.</title>
        <authorList>
            <person name="Kawai M."/>
            <person name="Futagami T."/>
            <person name="Toyoda A."/>
            <person name="Takaki Y."/>
            <person name="Nishi S."/>
            <person name="Hori S."/>
            <person name="Arai W."/>
            <person name="Tsubouchi T."/>
            <person name="Morono Y."/>
            <person name="Uchiyama I."/>
            <person name="Ito T."/>
            <person name="Fujiyama A."/>
            <person name="Inagaki F."/>
            <person name="Takami H."/>
        </authorList>
    </citation>
    <scope>NUCLEOTIDE SEQUENCE</scope>
    <source>
        <strain evidence="2">Expedition CK06-06</strain>
    </source>
</reference>
<organism evidence="2">
    <name type="scientific">marine sediment metagenome</name>
    <dbReference type="NCBI Taxonomy" id="412755"/>
    <lineage>
        <taxon>unclassified sequences</taxon>
        <taxon>metagenomes</taxon>
        <taxon>ecological metagenomes</taxon>
    </lineage>
</organism>
<protein>
    <submittedName>
        <fullName evidence="2">Uncharacterized protein</fullName>
    </submittedName>
</protein>
<evidence type="ECO:0000313" key="2">
    <source>
        <dbReference type="EMBL" id="GAH33505.1"/>
    </source>
</evidence>
<accession>X1FLY3</accession>